<accession>A0A2S6CSB2</accession>
<dbReference type="OrthoDB" id="7872756at2"/>
<dbReference type="AlphaFoldDB" id="A0A2S6CSB2"/>
<evidence type="ECO:0000313" key="2">
    <source>
        <dbReference type="EMBL" id="PPJ62633.1"/>
    </source>
</evidence>
<organism evidence="2 3">
    <name type="scientific">Cuspidothrix issatschenkoi CHARLIE-1</name>
    <dbReference type="NCBI Taxonomy" id="2052836"/>
    <lineage>
        <taxon>Bacteria</taxon>
        <taxon>Bacillati</taxon>
        <taxon>Cyanobacteriota</taxon>
        <taxon>Cyanophyceae</taxon>
        <taxon>Nostocales</taxon>
        <taxon>Aphanizomenonaceae</taxon>
        <taxon>Cuspidothrix</taxon>
    </lineage>
</organism>
<reference evidence="2 3" key="1">
    <citation type="submission" date="2018-02" db="EMBL/GenBank/DDBJ databases">
        <title>Discovery of a pederin family compound in a non-symbiotic bloom-forming cyanobacterium.</title>
        <authorList>
            <person name="Kust A."/>
            <person name="Mares J."/>
            <person name="Jokela J."/>
            <person name="Urajova P."/>
            <person name="Hajek J."/>
            <person name="Saurav K."/>
            <person name="Voracova K."/>
            <person name="Fewer D.P."/>
            <person name="Haapaniemi E."/>
            <person name="Permi P."/>
            <person name="Rehakova K."/>
            <person name="Sivonen K."/>
            <person name="Hrouzek P."/>
        </authorList>
    </citation>
    <scope>NUCLEOTIDE SEQUENCE [LARGE SCALE GENOMIC DNA]</scope>
    <source>
        <strain evidence="2 3">CHARLIE-1</strain>
    </source>
</reference>
<dbReference type="RefSeq" id="WP_104388500.1">
    <property type="nucleotide sequence ID" value="NZ_PGEM01000105.1"/>
</dbReference>
<comment type="caution">
    <text evidence="2">The sequence shown here is derived from an EMBL/GenBank/DDBJ whole genome shotgun (WGS) entry which is preliminary data.</text>
</comment>
<feature type="signal peptide" evidence="1">
    <location>
        <begin position="1"/>
        <end position="25"/>
    </location>
</feature>
<dbReference type="EMBL" id="PGEM01000105">
    <property type="protein sequence ID" value="PPJ62633.1"/>
    <property type="molecule type" value="Genomic_DNA"/>
</dbReference>
<dbReference type="InterPro" id="IPR001646">
    <property type="entry name" value="5peptide_repeat"/>
</dbReference>
<keyword evidence="1" id="KW-0732">Signal</keyword>
<sequence>MKYWQIVISCVLAVVVLFFPLSAQAASSSNVTSSLLNKVVPGQDFSGQSLIGKEFTSVKLENTNFSNADLRGAVFNGALLDTVNLHGVDFSEGIAYLSRFKNADLSDAIFTDAMMLRSSFDQVNITGADFTNAILDMVQVKKLCLDASGVNSQTGADTRESLRCK</sequence>
<evidence type="ECO:0008006" key="4">
    <source>
        <dbReference type="Google" id="ProtNLM"/>
    </source>
</evidence>
<dbReference type="Proteomes" id="UP000239589">
    <property type="component" value="Unassembled WGS sequence"/>
</dbReference>
<dbReference type="Gene3D" id="2.160.20.80">
    <property type="entry name" value="E3 ubiquitin-protein ligase SopA"/>
    <property type="match status" value="1"/>
</dbReference>
<dbReference type="InterPro" id="IPR044213">
    <property type="entry name" value="At2g44920-like"/>
</dbReference>
<evidence type="ECO:0000256" key="1">
    <source>
        <dbReference type="SAM" id="SignalP"/>
    </source>
</evidence>
<evidence type="ECO:0000313" key="3">
    <source>
        <dbReference type="Proteomes" id="UP000239589"/>
    </source>
</evidence>
<dbReference type="Pfam" id="PF00805">
    <property type="entry name" value="Pentapeptide"/>
    <property type="match status" value="2"/>
</dbReference>
<gene>
    <name evidence="2" type="ORF">CUN59_14435</name>
</gene>
<name>A0A2S6CSB2_9CYAN</name>
<dbReference type="PANTHER" id="PTHR47200">
    <property type="entry name" value="THYLAKOID LUMENAL 15 KDA PROTEIN 1, CHLOROPLASTIC"/>
    <property type="match status" value="1"/>
</dbReference>
<protein>
    <recommendedName>
        <fullName evidence="4">Pentapeptide repeat-containing protein</fullName>
    </recommendedName>
</protein>
<dbReference type="SUPFAM" id="SSF141571">
    <property type="entry name" value="Pentapeptide repeat-like"/>
    <property type="match status" value="1"/>
</dbReference>
<keyword evidence="3" id="KW-1185">Reference proteome</keyword>
<feature type="chain" id="PRO_5015547426" description="Pentapeptide repeat-containing protein" evidence="1">
    <location>
        <begin position="26"/>
        <end position="165"/>
    </location>
</feature>
<proteinExistence type="predicted"/>
<dbReference type="PANTHER" id="PTHR47200:SF2">
    <property type="entry name" value="THYLAKOID LUMENAL 15 KDA PROTEIN 1, CHLOROPLASTIC"/>
    <property type="match status" value="1"/>
</dbReference>